<feature type="signal peptide" evidence="6">
    <location>
        <begin position="1"/>
        <end position="30"/>
    </location>
</feature>
<dbReference type="Proteomes" id="UP000470771">
    <property type="component" value="Unassembled WGS sequence"/>
</dbReference>
<dbReference type="AlphaFoldDB" id="A0A6N9NFQ2"/>
<keyword evidence="9" id="KW-1185">Reference proteome</keyword>
<reference evidence="8 9" key="1">
    <citation type="submission" date="2019-12" db="EMBL/GenBank/DDBJ databases">
        <authorList>
            <person name="Zhao J."/>
        </authorList>
    </citation>
    <scope>NUCLEOTIDE SEQUENCE [LARGE SCALE GENOMIC DNA]</scope>
    <source>
        <strain evidence="8 9">S-15</strain>
    </source>
</reference>
<dbReference type="GO" id="GO:0020037">
    <property type="term" value="F:heme binding"/>
    <property type="evidence" value="ECO:0007669"/>
    <property type="project" value="InterPro"/>
</dbReference>
<keyword evidence="5" id="KW-0472">Membrane</keyword>
<dbReference type="CDD" id="cd08168">
    <property type="entry name" value="Cytochrom_C3"/>
    <property type="match status" value="2"/>
</dbReference>
<evidence type="ECO:0000256" key="6">
    <source>
        <dbReference type="SAM" id="SignalP"/>
    </source>
</evidence>
<accession>A0A6N9NFQ2</accession>
<dbReference type="SUPFAM" id="SSF48695">
    <property type="entry name" value="Multiheme cytochromes"/>
    <property type="match status" value="1"/>
</dbReference>
<feature type="domain" description="Cytochrome c" evidence="7">
    <location>
        <begin position="28"/>
        <end position="120"/>
    </location>
</feature>
<evidence type="ECO:0000256" key="5">
    <source>
        <dbReference type="SAM" id="Phobius"/>
    </source>
</evidence>
<feature type="chain" id="PRO_5026990293" evidence="6">
    <location>
        <begin position="31"/>
        <end position="420"/>
    </location>
</feature>
<evidence type="ECO:0000313" key="8">
    <source>
        <dbReference type="EMBL" id="NBG64649.1"/>
    </source>
</evidence>
<name>A0A6N9NFQ2_9FLAO</name>
<dbReference type="EMBL" id="WWNE01000003">
    <property type="protein sequence ID" value="NBG64649.1"/>
    <property type="molecule type" value="Genomic_DNA"/>
</dbReference>
<proteinExistence type="predicted"/>
<gene>
    <name evidence="8" type="ORF">GQN54_00875</name>
</gene>
<dbReference type="Pfam" id="PF00034">
    <property type="entry name" value="Cytochrom_C"/>
    <property type="match status" value="1"/>
</dbReference>
<organism evidence="8 9">
    <name type="scientific">Acidiluteibacter ferrifornacis</name>
    <dbReference type="NCBI Taxonomy" id="2692424"/>
    <lineage>
        <taxon>Bacteria</taxon>
        <taxon>Pseudomonadati</taxon>
        <taxon>Bacteroidota</taxon>
        <taxon>Flavobacteriia</taxon>
        <taxon>Flavobacteriales</taxon>
        <taxon>Cryomorphaceae</taxon>
        <taxon>Acidiluteibacter</taxon>
    </lineage>
</organism>
<keyword evidence="2 4" id="KW-0479">Metal-binding</keyword>
<keyword evidence="5" id="KW-0812">Transmembrane</keyword>
<dbReference type="RefSeq" id="WP_160631029.1">
    <property type="nucleotide sequence ID" value="NZ_WWNE01000003.1"/>
</dbReference>
<evidence type="ECO:0000259" key="7">
    <source>
        <dbReference type="PROSITE" id="PS51007"/>
    </source>
</evidence>
<dbReference type="GO" id="GO:0009055">
    <property type="term" value="F:electron transfer activity"/>
    <property type="evidence" value="ECO:0007669"/>
    <property type="project" value="InterPro"/>
</dbReference>
<keyword evidence="3 4" id="KW-0408">Iron</keyword>
<keyword evidence="6" id="KW-0732">Signal</keyword>
<feature type="transmembrane region" description="Helical" evidence="5">
    <location>
        <begin position="150"/>
        <end position="167"/>
    </location>
</feature>
<dbReference type="Gene3D" id="3.90.10.10">
    <property type="entry name" value="Cytochrome C3"/>
    <property type="match status" value="2"/>
</dbReference>
<dbReference type="SUPFAM" id="SSF46626">
    <property type="entry name" value="Cytochrome c"/>
    <property type="match status" value="1"/>
</dbReference>
<dbReference type="PANTHER" id="PTHR39425:SF1">
    <property type="entry name" value="CYTOCHROME C7-LIKE DOMAIN-CONTAINING PROTEIN"/>
    <property type="match status" value="1"/>
</dbReference>
<keyword evidence="1 4" id="KW-0349">Heme</keyword>
<dbReference type="InterPro" id="IPR009056">
    <property type="entry name" value="Cyt_c-like_dom"/>
</dbReference>
<evidence type="ECO:0000313" key="9">
    <source>
        <dbReference type="Proteomes" id="UP000470771"/>
    </source>
</evidence>
<keyword evidence="5" id="KW-1133">Transmembrane helix</keyword>
<evidence type="ECO:0000256" key="1">
    <source>
        <dbReference type="ARBA" id="ARBA00022617"/>
    </source>
</evidence>
<evidence type="ECO:0000256" key="4">
    <source>
        <dbReference type="PROSITE-ProRule" id="PRU00433"/>
    </source>
</evidence>
<dbReference type="PANTHER" id="PTHR39425">
    <property type="entry name" value="LIPOPROTEIN CYTOCHROME C"/>
    <property type="match status" value="1"/>
</dbReference>
<dbReference type="GO" id="GO:0046872">
    <property type="term" value="F:metal ion binding"/>
    <property type="evidence" value="ECO:0007669"/>
    <property type="project" value="UniProtKB-KW"/>
</dbReference>
<evidence type="ECO:0000256" key="3">
    <source>
        <dbReference type="ARBA" id="ARBA00023004"/>
    </source>
</evidence>
<dbReference type="InterPro" id="IPR036280">
    <property type="entry name" value="Multihaem_cyt_sf"/>
</dbReference>
<dbReference type="PROSITE" id="PS51007">
    <property type="entry name" value="CYTC"/>
    <property type="match status" value="1"/>
</dbReference>
<sequence length="420" mass="46170">MNAFPQRSIKNTLYGLLFAVLTLSATISKAQDGEKLFKSYCASCHYANEGVLVGPGLKGVTEKYEMSWILKWVKNSQELIKAGDADAIAVYEKFNKVIMPAQPVTDEEIKAIFTYVDESAAAAASAPAATADGSSEVVGAEVSSETTSPYLIFLGAIVVLIIVIGILRKVNYSLATVVDKDAAGDEKDMWSALLDWGAKNRKFVVLLVLGLIVLVAKAGWDAALNVGVYTDYQPEQPIKFSHQLHAGQNKIDCNYCHSGARNSKSAGIPSANLCMNCHTYINEGPQYGKEEIAKIYKALDFDPVTKTYGENTSPIKWIKVHNLPDHVYFNHSQHVTVGQIACQKCHGPVEEEYTVGKQFAPLTMGWCIDCHRETKVQTEGNGYYDEIHKRLPEDLKAKYLENGVINVDELGGIECAKCHY</sequence>
<dbReference type="Gene3D" id="1.10.760.10">
    <property type="entry name" value="Cytochrome c-like domain"/>
    <property type="match status" value="1"/>
</dbReference>
<dbReference type="InterPro" id="IPR036909">
    <property type="entry name" value="Cyt_c-like_dom_sf"/>
</dbReference>
<feature type="transmembrane region" description="Helical" evidence="5">
    <location>
        <begin position="203"/>
        <end position="220"/>
    </location>
</feature>
<comment type="caution">
    <text evidence="8">The sequence shown here is derived from an EMBL/GenBank/DDBJ whole genome shotgun (WGS) entry which is preliminary data.</text>
</comment>
<protein>
    <submittedName>
        <fullName evidence="8">C-type cytochrome</fullName>
    </submittedName>
</protein>
<evidence type="ECO:0000256" key="2">
    <source>
        <dbReference type="ARBA" id="ARBA00022723"/>
    </source>
</evidence>